<evidence type="ECO:0000313" key="4">
    <source>
        <dbReference type="Proteomes" id="UP000241762"/>
    </source>
</evidence>
<dbReference type="PANTHER" id="PTHR34039">
    <property type="entry name" value="UPF0102 PROTEIN YRAN"/>
    <property type="match status" value="1"/>
</dbReference>
<dbReference type="InterPro" id="IPR003509">
    <property type="entry name" value="UPF0102_YraN-like"/>
</dbReference>
<evidence type="ECO:0000313" key="3">
    <source>
        <dbReference type="EMBL" id="AVP87270.1"/>
    </source>
</evidence>
<dbReference type="RefSeq" id="WP_106874138.1">
    <property type="nucleotide sequence ID" value="NZ_CP027845.1"/>
</dbReference>
<comment type="similarity">
    <text evidence="1 2">Belongs to the UPF0102 family.</text>
</comment>
<name>A0A2P1P7M1_9RICK</name>
<dbReference type="KEGG" id="ptc:phytr_3160"/>
<dbReference type="AlphaFoldDB" id="A0A2P1P7M1"/>
<dbReference type="InterPro" id="IPR011856">
    <property type="entry name" value="tRNA_endonuc-like_dom_sf"/>
</dbReference>
<evidence type="ECO:0000256" key="2">
    <source>
        <dbReference type="HAMAP-Rule" id="MF_00048"/>
    </source>
</evidence>
<dbReference type="HAMAP" id="MF_00048">
    <property type="entry name" value="UPF0102"/>
    <property type="match status" value="1"/>
</dbReference>
<sequence>MGITPYKFGLLGEFLTSILYRLKFYKILARRFKTKYGEIDIICVRANTLVFIEVKSRKQDYDDVLCFKNQQQRIVRAAQYFIYKNPAYNNYNYRFDLVLIKPYSWPISLENFIVI</sequence>
<dbReference type="Proteomes" id="UP000241762">
    <property type="component" value="Chromosome"/>
</dbReference>
<evidence type="ECO:0000256" key="1">
    <source>
        <dbReference type="ARBA" id="ARBA00006738"/>
    </source>
</evidence>
<dbReference type="PANTHER" id="PTHR34039:SF1">
    <property type="entry name" value="UPF0102 PROTEIN YRAN"/>
    <property type="match status" value="1"/>
</dbReference>
<dbReference type="GO" id="GO:0003676">
    <property type="term" value="F:nucleic acid binding"/>
    <property type="evidence" value="ECO:0007669"/>
    <property type="project" value="InterPro"/>
</dbReference>
<dbReference type="Pfam" id="PF02021">
    <property type="entry name" value="UPF0102"/>
    <property type="match status" value="1"/>
</dbReference>
<gene>
    <name evidence="3" type="ORF">phytr_3160</name>
</gene>
<keyword evidence="4" id="KW-1185">Reference proteome</keyword>
<reference evidence="3 4" key="1">
    <citation type="submission" date="2018-03" db="EMBL/GenBank/DDBJ databases">
        <title>A gene transfer event suggests a long-term partnership between eustigmatophyte algae and a novel lineage of endosymbiotic bacteria.</title>
        <authorList>
            <person name="Yurchenko T."/>
            <person name="Sevcikova T."/>
            <person name="Pribyl P."/>
            <person name="El Karkouri K."/>
            <person name="Klimes V."/>
            <person name="Amaral R."/>
            <person name="Zbrankova V."/>
            <person name="Kim E."/>
            <person name="Raoult D."/>
            <person name="Santos L.M.A."/>
            <person name="Elias M."/>
        </authorList>
    </citation>
    <scope>NUCLEOTIDE SEQUENCE [LARGE SCALE GENOMIC DNA]</scope>
    <source>
        <strain evidence="3">CCALA 838</strain>
    </source>
</reference>
<proteinExistence type="inferred from homology"/>
<dbReference type="SUPFAM" id="SSF52980">
    <property type="entry name" value="Restriction endonuclease-like"/>
    <property type="match status" value="1"/>
</dbReference>
<accession>A0A2P1P7M1</accession>
<organism evidence="3 4">
    <name type="scientific">Candidatus Phycorickettsia trachydisci</name>
    <dbReference type="NCBI Taxonomy" id="2115978"/>
    <lineage>
        <taxon>Bacteria</taxon>
        <taxon>Pseudomonadati</taxon>
        <taxon>Pseudomonadota</taxon>
        <taxon>Alphaproteobacteria</taxon>
        <taxon>Rickettsiales</taxon>
        <taxon>Rickettsiaceae</taxon>
        <taxon>Candidatus Phycorickettsia</taxon>
    </lineage>
</organism>
<dbReference type="EMBL" id="CP027845">
    <property type="protein sequence ID" value="AVP87270.1"/>
    <property type="molecule type" value="Genomic_DNA"/>
</dbReference>
<protein>
    <recommendedName>
        <fullName evidence="2">UPF0102 protein phytr_3160</fullName>
    </recommendedName>
</protein>
<dbReference type="OrthoDB" id="9812968at2"/>
<dbReference type="InterPro" id="IPR011335">
    <property type="entry name" value="Restrct_endonuc-II-like"/>
</dbReference>
<dbReference type="Gene3D" id="3.40.1350.10">
    <property type="match status" value="1"/>
</dbReference>